<protein>
    <submittedName>
        <fullName evidence="9">Uncharacterized protein</fullName>
    </submittedName>
</protein>
<evidence type="ECO:0000256" key="4">
    <source>
        <dbReference type="ARBA" id="ARBA00022847"/>
    </source>
</evidence>
<dbReference type="GO" id="GO:0005332">
    <property type="term" value="F:gamma-aminobutyric acid:sodium:chloride symporter activity"/>
    <property type="evidence" value="ECO:0007669"/>
    <property type="project" value="TreeGrafter"/>
</dbReference>
<sequence length="212" mass="23932">MGYVTTIAPFFIVTILFFRAVTLEGAIDGISHFLGKPDFNKMFDRETWIAALIQICYTLEVGYGGILALSSYNHKHNNCYRSAWIVVIGNLLMGLMAGVTVFATLGYLSQQLHKPIHAVVSSGLPLVFVAYPEAMGKMPYPRIWGTLLFSMLLFFGLGSFAGYRNLYDDLSEMLGEPREDWIKFFGPHSIVWMISWRFITPLITVVRKSIVD</sequence>
<dbReference type="PROSITE" id="PS50267">
    <property type="entry name" value="NA_NEUROTRAN_SYMP_3"/>
    <property type="match status" value="1"/>
</dbReference>
<comment type="subcellular location">
    <subcellularLocation>
        <location evidence="1">Membrane</location>
        <topology evidence="1">Multi-pass membrane protein</topology>
    </subcellularLocation>
</comment>
<dbReference type="EMBL" id="JAHQIW010006282">
    <property type="protein sequence ID" value="KAJ1368733.1"/>
    <property type="molecule type" value="Genomic_DNA"/>
</dbReference>
<dbReference type="PRINTS" id="PR00176">
    <property type="entry name" value="NANEUSMPORT"/>
</dbReference>
<comment type="caution">
    <text evidence="9">The sequence shown here is derived from an EMBL/GenBank/DDBJ whole genome shotgun (WGS) entry which is preliminary data.</text>
</comment>
<feature type="transmembrane region" description="Helical" evidence="8">
    <location>
        <begin position="181"/>
        <end position="199"/>
    </location>
</feature>
<dbReference type="SUPFAM" id="SSF161070">
    <property type="entry name" value="SNF-like"/>
    <property type="match status" value="1"/>
</dbReference>
<dbReference type="Proteomes" id="UP001196413">
    <property type="component" value="Unassembled WGS sequence"/>
</dbReference>
<feature type="binding site" evidence="7">
    <location>
        <position position="90"/>
    </location>
    <ligand>
        <name>Na(+)</name>
        <dbReference type="ChEBI" id="CHEBI:29101"/>
        <label>1</label>
    </ligand>
</feature>
<dbReference type="InterPro" id="IPR037272">
    <property type="entry name" value="SNS_sf"/>
</dbReference>
<feature type="transmembrane region" description="Helical" evidence="8">
    <location>
        <begin position="115"/>
        <end position="131"/>
    </location>
</feature>
<feature type="transmembrane region" description="Helical" evidence="8">
    <location>
        <begin position="7"/>
        <end position="27"/>
    </location>
</feature>
<keyword evidence="7" id="KW-0479">Metal-binding</keyword>
<reference evidence="9" key="1">
    <citation type="submission" date="2021-06" db="EMBL/GenBank/DDBJ databases">
        <title>Parelaphostrongylus tenuis whole genome reference sequence.</title>
        <authorList>
            <person name="Garwood T.J."/>
            <person name="Larsen P.A."/>
            <person name="Fountain-Jones N.M."/>
            <person name="Garbe J.R."/>
            <person name="Macchietto M.G."/>
            <person name="Kania S.A."/>
            <person name="Gerhold R.W."/>
            <person name="Richards J.E."/>
            <person name="Wolf T.M."/>
        </authorList>
    </citation>
    <scope>NUCLEOTIDE SEQUENCE</scope>
    <source>
        <strain evidence="9">MNPRO001-30</strain>
        <tissue evidence="9">Meninges</tissue>
    </source>
</reference>
<gene>
    <name evidence="9" type="ORF">KIN20_029996</name>
</gene>
<proteinExistence type="predicted"/>
<evidence type="ECO:0000313" key="10">
    <source>
        <dbReference type="Proteomes" id="UP001196413"/>
    </source>
</evidence>
<dbReference type="GO" id="GO:0043005">
    <property type="term" value="C:neuron projection"/>
    <property type="evidence" value="ECO:0007669"/>
    <property type="project" value="TreeGrafter"/>
</dbReference>
<evidence type="ECO:0000256" key="8">
    <source>
        <dbReference type="SAM" id="Phobius"/>
    </source>
</evidence>
<feature type="binding site" evidence="7">
    <location>
        <position position="159"/>
    </location>
    <ligand>
        <name>Na(+)</name>
        <dbReference type="ChEBI" id="CHEBI:29101"/>
        <label>1</label>
    </ligand>
</feature>
<feature type="transmembrane region" description="Helical" evidence="8">
    <location>
        <begin position="47"/>
        <end position="72"/>
    </location>
</feature>
<keyword evidence="5 8" id="KW-1133">Transmembrane helix</keyword>
<name>A0AAD5R3J8_PARTN</name>
<dbReference type="AlphaFoldDB" id="A0AAD5R3J8"/>
<keyword evidence="10" id="KW-1185">Reference proteome</keyword>
<dbReference type="Pfam" id="PF00209">
    <property type="entry name" value="SNF"/>
    <property type="match status" value="1"/>
</dbReference>
<keyword evidence="4" id="KW-0769">Symport</keyword>
<feature type="transmembrane region" description="Helical" evidence="8">
    <location>
        <begin position="84"/>
        <end position="109"/>
    </location>
</feature>
<evidence type="ECO:0000256" key="6">
    <source>
        <dbReference type="ARBA" id="ARBA00023136"/>
    </source>
</evidence>
<organism evidence="9 10">
    <name type="scientific">Parelaphostrongylus tenuis</name>
    <name type="common">Meningeal worm</name>
    <dbReference type="NCBI Taxonomy" id="148309"/>
    <lineage>
        <taxon>Eukaryota</taxon>
        <taxon>Metazoa</taxon>
        <taxon>Ecdysozoa</taxon>
        <taxon>Nematoda</taxon>
        <taxon>Chromadorea</taxon>
        <taxon>Rhabditida</taxon>
        <taxon>Rhabditina</taxon>
        <taxon>Rhabditomorpha</taxon>
        <taxon>Strongyloidea</taxon>
        <taxon>Metastrongylidae</taxon>
        <taxon>Parelaphostrongylus</taxon>
    </lineage>
</organism>
<keyword evidence="3 8" id="KW-0812">Transmembrane</keyword>
<dbReference type="GO" id="GO:0046872">
    <property type="term" value="F:metal ion binding"/>
    <property type="evidence" value="ECO:0007669"/>
    <property type="project" value="UniProtKB-KW"/>
</dbReference>
<dbReference type="InterPro" id="IPR000175">
    <property type="entry name" value="Na/ntran_symport"/>
</dbReference>
<accession>A0AAD5R3J8</accession>
<dbReference type="PANTHER" id="PTHR11616:SF326">
    <property type="entry name" value="SODIUM-DEPENDENT TRANSPORTER SNF-5"/>
    <property type="match status" value="1"/>
</dbReference>
<keyword evidence="7" id="KW-0915">Sodium</keyword>
<evidence type="ECO:0000256" key="1">
    <source>
        <dbReference type="ARBA" id="ARBA00004141"/>
    </source>
</evidence>
<keyword evidence="6 8" id="KW-0472">Membrane</keyword>
<evidence type="ECO:0000256" key="5">
    <source>
        <dbReference type="ARBA" id="ARBA00022989"/>
    </source>
</evidence>
<dbReference type="GO" id="GO:0005886">
    <property type="term" value="C:plasma membrane"/>
    <property type="evidence" value="ECO:0007669"/>
    <property type="project" value="TreeGrafter"/>
</dbReference>
<feature type="transmembrane region" description="Helical" evidence="8">
    <location>
        <begin position="143"/>
        <end position="161"/>
    </location>
</feature>
<keyword evidence="2" id="KW-0813">Transport</keyword>
<evidence type="ECO:0000313" key="9">
    <source>
        <dbReference type="EMBL" id="KAJ1368733.1"/>
    </source>
</evidence>
<dbReference type="PANTHER" id="PTHR11616">
    <property type="entry name" value="SODIUM/CHLORIDE DEPENDENT TRANSPORTER"/>
    <property type="match status" value="1"/>
</dbReference>
<evidence type="ECO:0000256" key="7">
    <source>
        <dbReference type="PIRSR" id="PIRSR600175-1"/>
    </source>
</evidence>
<evidence type="ECO:0000256" key="3">
    <source>
        <dbReference type="ARBA" id="ARBA00022692"/>
    </source>
</evidence>
<evidence type="ECO:0000256" key="2">
    <source>
        <dbReference type="ARBA" id="ARBA00022448"/>
    </source>
</evidence>